<dbReference type="Gene3D" id="3.60.15.10">
    <property type="entry name" value="Ribonuclease Z/Hydroxyacylglutathione hydrolase-like"/>
    <property type="match status" value="1"/>
</dbReference>
<dbReference type="RefSeq" id="WP_185075293.1">
    <property type="nucleotide sequence ID" value="NZ_JACHMB010000001.1"/>
</dbReference>
<comment type="caution">
    <text evidence="2">The sequence shown here is derived from an EMBL/GenBank/DDBJ whole genome shotgun (WGS) entry which is preliminary data.</text>
</comment>
<proteinExistence type="predicted"/>
<name>A0A7W9GE49_9ACTN</name>
<dbReference type="PANTHER" id="PTHR30619:SF1">
    <property type="entry name" value="RECOMBINATION PROTEIN 2"/>
    <property type="match status" value="1"/>
</dbReference>
<dbReference type="SUPFAM" id="SSF56281">
    <property type="entry name" value="Metallo-hydrolase/oxidoreductase"/>
    <property type="match status" value="1"/>
</dbReference>
<dbReference type="InterPro" id="IPR052159">
    <property type="entry name" value="Competence_DNA_uptake"/>
</dbReference>
<dbReference type="AlphaFoldDB" id="A0A7W9GE49"/>
<dbReference type="Proteomes" id="UP000579153">
    <property type="component" value="Unassembled WGS sequence"/>
</dbReference>
<organism evidence="2 3">
    <name type="scientific">Nonomuraea jabiensis</name>
    <dbReference type="NCBI Taxonomy" id="882448"/>
    <lineage>
        <taxon>Bacteria</taxon>
        <taxon>Bacillati</taxon>
        <taxon>Actinomycetota</taxon>
        <taxon>Actinomycetes</taxon>
        <taxon>Streptosporangiales</taxon>
        <taxon>Streptosporangiaceae</taxon>
        <taxon>Nonomuraea</taxon>
    </lineage>
</organism>
<dbReference type="Pfam" id="PF00753">
    <property type="entry name" value="Lactamase_B"/>
    <property type="match status" value="1"/>
</dbReference>
<dbReference type="PANTHER" id="PTHR30619">
    <property type="entry name" value="DNA INTERNALIZATION/COMPETENCE PROTEIN COMEC/REC2"/>
    <property type="match status" value="1"/>
</dbReference>
<dbReference type="InterPro" id="IPR036866">
    <property type="entry name" value="RibonucZ/Hydroxyglut_hydro"/>
</dbReference>
<evidence type="ECO:0000259" key="1">
    <source>
        <dbReference type="Pfam" id="PF00753"/>
    </source>
</evidence>
<dbReference type="GO" id="GO:0016787">
    <property type="term" value="F:hydrolase activity"/>
    <property type="evidence" value="ECO:0007669"/>
    <property type="project" value="UniProtKB-KW"/>
</dbReference>
<dbReference type="EMBL" id="JACHMB010000001">
    <property type="protein sequence ID" value="MBB5782130.1"/>
    <property type="molecule type" value="Genomic_DNA"/>
</dbReference>
<reference evidence="2 3" key="1">
    <citation type="submission" date="2020-08" db="EMBL/GenBank/DDBJ databases">
        <title>Sequencing the genomes of 1000 actinobacteria strains.</title>
        <authorList>
            <person name="Klenk H.-P."/>
        </authorList>
    </citation>
    <scope>NUCLEOTIDE SEQUENCE [LARGE SCALE GENOMIC DNA]</scope>
    <source>
        <strain evidence="2 3">DSM 45507</strain>
    </source>
</reference>
<keyword evidence="2" id="KW-0378">Hydrolase</keyword>
<evidence type="ECO:0000313" key="2">
    <source>
        <dbReference type="EMBL" id="MBB5782130.1"/>
    </source>
</evidence>
<sequence>MPNGDDKTRTRNPKRKWDDLDFGLFTDKVNPEELKHPRKMARTFRAKQKADAANQARKEAEALRARLALIPTPVPPGGGRGDGNFYLAFVKVGQGDCTVMTTPGGKVILIDCGTIATDNEDQQAYVTRVQGILTDRMFLGNADKLEILILTHPDQDHINQLEWVVPNNVKAHTVYHSLRLDKYLLAQAWVRSTVINEALIKRVDLGPDTSGKHKALLSGVAIQKADATNKIERLDADGGLTIVAEDDCTVTLVAAGVSNDYKEEGVVDEQHTNAASVVTLVEVHGKRILLCGDATFDTENYMIRSGMRDRLRRVDYINAPHHGSKRTSSSQSFVDHVRPREMVVVSAAFFGHTQHHLPSWPVVQRWAARFAADRRPADTTPHEMSVWDLTENRYNPTPRTVAQPVYSTGSHDTQYVVIRKPAAGGGAS</sequence>
<gene>
    <name evidence="2" type="ORF">HD596_008886</name>
</gene>
<accession>A0A7W9GE49</accession>
<dbReference type="InterPro" id="IPR001279">
    <property type="entry name" value="Metallo-B-lactamas"/>
</dbReference>
<feature type="domain" description="Metallo-beta-lactamase" evidence="1">
    <location>
        <begin position="92"/>
        <end position="169"/>
    </location>
</feature>
<evidence type="ECO:0000313" key="3">
    <source>
        <dbReference type="Proteomes" id="UP000579153"/>
    </source>
</evidence>
<keyword evidence="3" id="KW-1185">Reference proteome</keyword>
<protein>
    <submittedName>
        <fullName evidence="2">Beta-lactamase superfamily II metal-dependent hydrolase</fullName>
    </submittedName>
</protein>